<sequence>MNNLVNYQLEGKIATITMQNGKVNAMSPDHIAAINGALDQAELDQAAVVMIVGQPGIFSAGFDLKVFQADARAGIEMVKAGSTLCRRLLAFPAPVLGVCTGHSIAQGCFTLLACDYRIGVDGPFLLGLNEVQIGMTMHHVGIELPRARLTPSYFQRSVNTAEMFSPQDAIAAGFLDKIVPADELMTAATTEANRLAGLNLAAYQGTKLKVRAGLLKTLDDAIALDYKEQMALLG</sequence>
<evidence type="ECO:0000256" key="1">
    <source>
        <dbReference type="ARBA" id="ARBA00005254"/>
    </source>
</evidence>
<dbReference type="EMBL" id="JBFRYB010000001">
    <property type="protein sequence ID" value="MEX1665198.1"/>
    <property type="molecule type" value="Genomic_DNA"/>
</dbReference>
<dbReference type="Gene3D" id="3.90.226.10">
    <property type="entry name" value="2-enoyl-CoA Hydratase, Chain A, domain 1"/>
    <property type="match status" value="1"/>
</dbReference>
<gene>
    <name evidence="2" type="ORF">AB4875_06835</name>
</gene>
<dbReference type="RefSeq" id="WP_368375306.1">
    <property type="nucleotide sequence ID" value="NZ_JBFRYB010000001.1"/>
</dbReference>
<name>A0ABV3TUF4_9GAMM</name>
<dbReference type="PANTHER" id="PTHR11941:SF54">
    <property type="entry name" value="ENOYL-COA HYDRATASE, MITOCHONDRIAL"/>
    <property type="match status" value="1"/>
</dbReference>
<comment type="caution">
    <text evidence="2">The sequence shown here is derived from an EMBL/GenBank/DDBJ whole genome shotgun (WGS) entry which is preliminary data.</text>
</comment>
<evidence type="ECO:0000313" key="3">
    <source>
        <dbReference type="Proteomes" id="UP001557484"/>
    </source>
</evidence>
<proteinExistence type="inferred from homology"/>
<dbReference type="Pfam" id="PF00378">
    <property type="entry name" value="ECH_1"/>
    <property type="match status" value="1"/>
</dbReference>
<organism evidence="2 3">
    <name type="scientific">Zhongshania arctica</name>
    <dbReference type="NCBI Taxonomy" id="3238302"/>
    <lineage>
        <taxon>Bacteria</taxon>
        <taxon>Pseudomonadati</taxon>
        <taxon>Pseudomonadota</taxon>
        <taxon>Gammaproteobacteria</taxon>
        <taxon>Cellvibrionales</taxon>
        <taxon>Spongiibacteraceae</taxon>
        <taxon>Zhongshania</taxon>
    </lineage>
</organism>
<reference evidence="2 3" key="1">
    <citation type="journal article" date="2011" name="Int. J. Syst. Evol. Microbiol.">
        <title>Zhongshania antarctica gen. nov., sp. nov. and Zhongshania guokunii sp. nov., gammaproteobacteria respectively isolated from coastal attached (fast) ice and surface seawater of the Antarctic.</title>
        <authorList>
            <person name="Li H.J."/>
            <person name="Zhang X.Y."/>
            <person name="Chen C.X."/>
            <person name="Zhang Y.J."/>
            <person name="Gao Z.M."/>
            <person name="Yu Y."/>
            <person name="Chen X.L."/>
            <person name="Chen B."/>
            <person name="Zhang Y.Z."/>
        </authorList>
    </citation>
    <scope>NUCLEOTIDE SEQUENCE [LARGE SCALE GENOMIC DNA]</scope>
    <source>
        <strain evidence="2 3">R06B22</strain>
    </source>
</reference>
<evidence type="ECO:0000313" key="2">
    <source>
        <dbReference type="EMBL" id="MEX1665198.1"/>
    </source>
</evidence>
<comment type="similarity">
    <text evidence="1">Belongs to the enoyl-CoA hydratase/isomerase family.</text>
</comment>
<dbReference type="Proteomes" id="UP001557484">
    <property type="component" value="Unassembled WGS sequence"/>
</dbReference>
<keyword evidence="3" id="KW-1185">Reference proteome</keyword>
<accession>A0ABV3TUF4</accession>
<dbReference type="SUPFAM" id="SSF52096">
    <property type="entry name" value="ClpP/crotonase"/>
    <property type="match status" value="1"/>
</dbReference>
<dbReference type="PANTHER" id="PTHR11941">
    <property type="entry name" value="ENOYL-COA HYDRATASE-RELATED"/>
    <property type="match status" value="1"/>
</dbReference>
<protein>
    <submittedName>
        <fullName evidence="2">Crotonase/enoyl-CoA hydratase family protein</fullName>
    </submittedName>
</protein>
<dbReference type="InterPro" id="IPR029045">
    <property type="entry name" value="ClpP/crotonase-like_dom_sf"/>
</dbReference>
<dbReference type="NCBIfam" id="NF004858">
    <property type="entry name" value="PRK06213.1"/>
    <property type="match status" value="1"/>
</dbReference>
<dbReference type="CDD" id="cd06558">
    <property type="entry name" value="crotonase-like"/>
    <property type="match status" value="1"/>
</dbReference>
<dbReference type="InterPro" id="IPR001753">
    <property type="entry name" value="Enoyl-CoA_hydra/iso"/>
</dbReference>